<evidence type="ECO:0000313" key="2">
    <source>
        <dbReference type="Proteomes" id="UP000033423"/>
    </source>
</evidence>
<dbReference type="InterPro" id="IPR002636">
    <property type="entry name" value="DUF29"/>
</dbReference>
<dbReference type="EMBL" id="LACI01002651">
    <property type="protein sequence ID" value="KJU81531.1"/>
    <property type="molecule type" value="Genomic_DNA"/>
</dbReference>
<organism evidence="1 2">
    <name type="scientific">Candidatus Magnetobacterium bavaricum</name>
    <dbReference type="NCBI Taxonomy" id="29290"/>
    <lineage>
        <taxon>Bacteria</taxon>
        <taxon>Pseudomonadati</taxon>
        <taxon>Nitrospirota</taxon>
        <taxon>Thermodesulfovibrionia</taxon>
        <taxon>Thermodesulfovibrionales</taxon>
        <taxon>Candidatus Magnetobacteriaceae</taxon>
        <taxon>Candidatus Magnetobacterium</taxon>
    </lineage>
</organism>
<evidence type="ECO:0000313" key="1">
    <source>
        <dbReference type="EMBL" id="KJU81531.1"/>
    </source>
</evidence>
<dbReference type="Proteomes" id="UP000033423">
    <property type="component" value="Unassembled WGS sequence"/>
</dbReference>
<reference evidence="1 2" key="1">
    <citation type="submission" date="2015-02" db="EMBL/GenBank/DDBJ databases">
        <title>Single-cell genomics of uncultivated deep-branching MTB reveals a conserved set of magnetosome genes.</title>
        <authorList>
            <person name="Kolinko S."/>
            <person name="Richter M."/>
            <person name="Glockner F.O."/>
            <person name="Brachmann A."/>
            <person name="Schuler D."/>
        </authorList>
    </citation>
    <scope>NUCLEOTIDE SEQUENCE [LARGE SCALE GENOMIC DNA]</scope>
    <source>
        <strain evidence="1">TM-1</strain>
    </source>
</reference>
<dbReference type="PANTHER" id="PTHR34235">
    <property type="entry name" value="SLR1203 PROTEIN-RELATED"/>
    <property type="match status" value="1"/>
</dbReference>
<dbReference type="AlphaFoldDB" id="A0A0F3GI14"/>
<sequence length="156" mass="18287">MGGLTDVSYIMLAYKHMDTLTHNETLTGRALYEVDFYQWTFHNADLLRQGRFAEIDIENIAEELEDMGRSSKRELASRLAVLIMHLLKWQYQPKRRRGSWSTTIGNQRREIKRLLEDNPSLRYNIETVIAKEFIEAKLVSSLYSTVKERRRAAPPP</sequence>
<comment type="caution">
    <text evidence="1">The sequence shown here is derived from an EMBL/GenBank/DDBJ whole genome shotgun (WGS) entry which is preliminary data.</text>
</comment>
<keyword evidence="2" id="KW-1185">Reference proteome</keyword>
<name>A0A0F3GI14_9BACT</name>
<protein>
    <submittedName>
        <fullName evidence="1">Protein containing DUF29</fullName>
    </submittedName>
</protein>
<accession>A0A0F3GI14</accession>
<dbReference type="Gene3D" id="1.20.1220.20">
    <property type="entry name" value="Uncharcterised protein PF01724"/>
    <property type="match status" value="1"/>
</dbReference>
<feature type="non-terminal residue" evidence="1">
    <location>
        <position position="156"/>
    </location>
</feature>
<dbReference type="PANTHER" id="PTHR34235:SF4">
    <property type="entry name" value="SLR0291 PROTEIN"/>
    <property type="match status" value="1"/>
</dbReference>
<proteinExistence type="predicted"/>
<gene>
    <name evidence="1" type="ORF">MBAV_006276</name>
</gene>
<dbReference type="Pfam" id="PF01724">
    <property type="entry name" value="DUF29"/>
    <property type="match status" value="1"/>
</dbReference>